<evidence type="ECO:0000313" key="2">
    <source>
        <dbReference type="EMBL" id="KAK3771926.1"/>
    </source>
</evidence>
<dbReference type="Proteomes" id="UP001283361">
    <property type="component" value="Unassembled WGS sequence"/>
</dbReference>
<gene>
    <name evidence="2" type="ORF">RRG08_053907</name>
</gene>
<comment type="caution">
    <text evidence="2">The sequence shown here is derived from an EMBL/GenBank/DDBJ whole genome shotgun (WGS) entry which is preliminary data.</text>
</comment>
<feature type="region of interest" description="Disordered" evidence="1">
    <location>
        <begin position="252"/>
        <end position="292"/>
    </location>
</feature>
<evidence type="ECO:0000256" key="1">
    <source>
        <dbReference type="SAM" id="MobiDB-lite"/>
    </source>
</evidence>
<dbReference type="AlphaFoldDB" id="A0AAE0ZNA1"/>
<accession>A0AAE0ZNA1</accession>
<proteinExistence type="predicted"/>
<protein>
    <submittedName>
        <fullName evidence="2">Uncharacterized protein</fullName>
    </submittedName>
</protein>
<name>A0AAE0ZNA1_9GAST</name>
<dbReference type="EMBL" id="JAWDGP010003666">
    <property type="protein sequence ID" value="KAK3771926.1"/>
    <property type="molecule type" value="Genomic_DNA"/>
</dbReference>
<sequence length="292" mass="32526">MAHAARARQIQEEYVAATGIRPKYPRSRVALQSLRETLDRYKAATANLKANDARRQGSKNLADELSRLNKIEADDFDLDTPTSAGQLEGEAGRLLRRAKAQHRREGAAHAFSSWRQETPDPYGLDDVAVDSNSIRGGNIVSDYTLTAERATEVLEKLSDGEFLVKVKFLREQAPGVWVYEDGFAPLRQGRTRGGEVLEVTPETRPGALEGIDRLYYVNAYPVSAVVYGLYPIRELDERNLDPMRDGDLNCVARESSSTLKGHRGARVSPLKGARRSPSGRLEWRHPPGRCRA</sequence>
<reference evidence="2" key="1">
    <citation type="journal article" date="2023" name="G3 (Bethesda)">
        <title>A reference genome for the long-term kleptoplast-retaining sea slug Elysia crispata morphotype clarki.</title>
        <authorList>
            <person name="Eastman K.E."/>
            <person name="Pendleton A.L."/>
            <person name="Shaikh M.A."/>
            <person name="Suttiyut T."/>
            <person name="Ogas R."/>
            <person name="Tomko P."/>
            <person name="Gavelis G."/>
            <person name="Widhalm J.R."/>
            <person name="Wisecaver J.H."/>
        </authorList>
    </citation>
    <scope>NUCLEOTIDE SEQUENCE</scope>
    <source>
        <strain evidence="2">ECLA1</strain>
    </source>
</reference>
<organism evidence="2 3">
    <name type="scientific">Elysia crispata</name>
    <name type="common">lettuce slug</name>
    <dbReference type="NCBI Taxonomy" id="231223"/>
    <lineage>
        <taxon>Eukaryota</taxon>
        <taxon>Metazoa</taxon>
        <taxon>Spiralia</taxon>
        <taxon>Lophotrochozoa</taxon>
        <taxon>Mollusca</taxon>
        <taxon>Gastropoda</taxon>
        <taxon>Heterobranchia</taxon>
        <taxon>Euthyneura</taxon>
        <taxon>Panpulmonata</taxon>
        <taxon>Sacoglossa</taxon>
        <taxon>Placobranchoidea</taxon>
        <taxon>Plakobranchidae</taxon>
        <taxon>Elysia</taxon>
    </lineage>
</organism>
<evidence type="ECO:0000313" key="3">
    <source>
        <dbReference type="Proteomes" id="UP001283361"/>
    </source>
</evidence>
<keyword evidence="3" id="KW-1185">Reference proteome</keyword>